<dbReference type="EMBL" id="JACEIK010011713">
    <property type="protein sequence ID" value="MCE3215848.1"/>
    <property type="molecule type" value="Genomic_DNA"/>
</dbReference>
<evidence type="ECO:0000313" key="1">
    <source>
        <dbReference type="EMBL" id="MCE3215848.1"/>
    </source>
</evidence>
<reference evidence="1 2" key="1">
    <citation type="journal article" date="2021" name="BMC Genomics">
        <title>Datura genome reveals duplications of psychoactive alkaloid biosynthetic genes and high mutation rate following tissue culture.</title>
        <authorList>
            <person name="Rajewski A."/>
            <person name="Carter-House D."/>
            <person name="Stajich J."/>
            <person name="Litt A."/>
        </authorList>
    </citation>
    <scope>NUCLEOTIDE SEQUENCE [LARGE SCALE GENOMIC DNA]</scope>
    <source>
        <strain evidence="1">AR-01</strain>
    </source>
</reference>
<name>A0ABS8WUH8_DATST</name>
<organism evidence="1 2">
    <name type="scientific">Datura stramonium</name>
    <name type="common">Jimsonweed</name>
    <name type="synonym">Common thornapple</name>
    <dbReference type="NCBI Taxonomy" id="4076"/>
    <lineage>
        <taxon>Eukaryota</taxon>
        <taxon>Viridiplantae</taxon>
        <taxon>Streptophyta</taxon>
        <taxon>Embryophyta</taxon>
        <taxon>Tracheophyta</taxon>
        <taxon>Spermatophyta</taxon>
        <taxon>Magnoliopsida</taxon>
        <taxon>eudicotyledons</taxon>
        <taxon>Gunneridae</taxon>
        <taxon>Pentapetalae</taxon>
        <taxon>asterids</taxon>
        <taxon>lamiids</taxon>
        <taxon>Solanales</taxon>
        <taxon>Solanaceae</taxon>
        <taxon>Solanoideae</taxon>
        <taxon>Datureae</taxon>
        <taxon>Datura</taxon>
    </lineage>
</organism>
<protein>
    <submittedName>
        <fullName evidence="1">Uncharacterized protein</fullName>
    </submittedName>
</protein>
<accession>A0ABS8WUH8</accession>
<sequence>MNPRNDFYMGSGNVLRILISIWSLTISERFAAESSFLDRDLGVPNFWHHDGLNQGSMYGKCIP</sequence>
<proteinExistence type="predicted"/>
<gene>
    <name evidence="1" type="ORF">HAX54_003781</name>
</gene>
<comment type="caution">
    <text evidence="1">The sequence shown here is derived from an EMBL/GenBank/DDBJ whole genome shotgun (WGS) entry which is preliminary data.</text>
</comment>
<evidence type="ECO:0000313" key="2">
    <source>
        <dbReference type="Proteomes" id="UP000823775"/>
    </source>
</evidence>
<dbReference type="Proteomes" id="UP000823775">
    <property type="component" value="Unassembled WGS sequence"/>
</dbReference>
<keyword evidence="2" id="KW-1185">Reference proteome</keyword>
<feature type="non-terminal residue" evidence="1">
    <location>
        <position position="63"/>
    </location>
</feature>